<evidence type="ECO:0000313" key="4">
    <source>
        <dbReference type="Proteomes" id="UP001190700"/>
    </source>
</evidence>
<keyword evidence="4" id="KW-1185">Reference proteome</keyword>
<evidence type="ECO:0000313" key="2">
    <source>
        <dbReference type="EMBL" id="KAK3260433.1"/>
    </source>
</evidence>
<name>A0AAE0GS08_9CHLO</name>
<dbReference type="EMBL" id="LGRX02017720">
    <property type="protein sequence ID" value="KAK3260433.1"/>
    <property type="molecule type" value="Genomic_DNA"/>
</dbReference>
<organism evidence="3 4">
    <name type="scientific">Cymbomonas tetramitiformis</name>
    <dbReference type="NCBI Taxonomy" id="36881"/>
    <lineage>
        <taxon>Eukaryota</taxon>
        <taxon>Viridiplantae</taxon>
        <taxon>Chlorophyta</taxon>
        <taxon>Pyramimonadophyceae</taxon>
        <taxon>Pyramimonadales</taxon>
        <taxon>Pyramimonadaceae</taxon>
        <taxon>Cymbomonas</taxon>
    </lineage>
</organism>
<evidence type="ECO:0000313" key="3">
    <source>
        <dbReference type="EMBL" id="KAK3282968.1"/>
    </source>
</evidence>
<gene>
    <name evidence="2" type="ORF">CYMTET_30609</name>
    <name evidence="1" type="ORF">CYMTET_40679</name>
    <name evidence="3" type="ORF">CYMTET_9314</name>
</gene>
<evidence type="ECO:0000313" key="1">
    <source>
        <dbReference type="EMBL" id="KAK3249915.1"/>
    </source>
</evidence>
<proteinExistence type="predicted"/>
<sequence>MEEGHFDLFQWAYEQGCQWDGEIRNVVAFFAAYYGNIQMVQWALDHDCWVGDATSTGAVIGGQLGMLKWLCELGCPLHDADARMSVARKHLRESGAVGPLESAAMGVRAGLFVWRYDVFCRCDVVGKK</sequence>
<dbReference type="SUPFAM" id="SSF140860">
    <property type="entry name" value="Pseudo ankyrin repeat-like"/>
    <property type="match status" value="1"/>
</dbReference>
<dbReference type="AlphaFoldDB" id="A0AAE0GS08"/>
<reference evidence="3 4" key="1">
    <citation type="journal article" date="2015" name="Genome Biol. Evol.">
        <title>Comparative Genomics of a Bacterivorous Green Alga Reveals Evolutionary Causalities and Consequences of Phago-Mixotrophic Mode of Nutrition.</title>
        <authorList>
            <person name="Burns J.A."/>
            <person name="Paasch A."/>
            <person name="Narechania A."/>
            <person name="Kim E."/>
        </authorList>
    </citation>
    <scope>NUCLEOTIDE SEQUENCE [LARGE SCALE GENOMIC DNA]</scope>
    <source>
        <strain evidence="3">PLY_AMNH</strain>
    </source>
</reference>
<evidence type="ECO:0008006" key="5">
    <source>
        <dbReference type="Google" id="ProtNLM"/>
    </source>
</evidence>
<dbReference type="EMBL" id="LGRX02027022">
    <property type="protein sequence ID" value="KAK3249915.1"/>
    <property type="molecule type" value="Genomic_DNA"/>
</dbReference>
<reference evidence="3" key="2">
    <citation type="submission" date="2023-06" db="EMBL/GenBank/DDBJ databases">
        <title>Long-read-based genome assembly of the green algal bacterivore Cymbomonas tetramitiformis.</title>
        <authorList>
            <person name="Gyaltshen Y."/>
            <person name="Rozenberg A."/>
            <person name="Paasch A."/>
            <person name="Burns J.A."/>
            <person name="Warring S."/>
            <person name="Larson R."/>
            <person name="Maurer-Alcala X."/>
            <person name="Dacks J."/>
            <person name="Kim E."/>
        </authorList>
    </citation>
    <scope>NUCLEOTIDE SEQUENCE</scope>
    <source>
        <strain evidence="3">PLY_AMNH</strain>
    </source>
</reference>
<dbReference type="Proteomes" id="UP001190700">
    <property type="component" value="Unassembled WGS sequence"/>
</dbReference>
<protein>
    <recommendedName>
        <fullName evidence="5">Ankyrin repeat-containing domain</fullName>
    </recommendedName>
</protein>
<accession>A0AAE0GS08</accession>
<comment type="caution">
    <text evidence="3">The sequence shown here is derived from an EMBL/GenBank/DDBJ whole genome shotgun (WGS) entry which is preliminary data.</text>
</comment>
<dbReference type="EMBL" id="LGRX02003085">
    <property type="protein sequence ID" value="KAK3282968.1"/>
    <property type="molecule type" value="Genomic_DNA"/>
</dbReference>